<evidence type="ECO:0000256" key="3">
    <source>
        <dbReference type="ARBA" id="ARBA00023163"/>
    </source>
</evidence>
<dbReference type="SUPFAM" id="SSF46689">
    <property type="entry name" value="Homeodomain-like"/>
    <property type="match status" value="1"/>
</dbReference>
<proteinExistence type="predicted"/>
<keyword evidence="1" id="KW-0805">Transcription regulation</keyword>
<dbReference type="GO" id="GO:0003700">
    <property type="term" value="F:DNA-binding transcription factor activity"/>
    <property type="evidence" value="ECO:0007669"/>
    <property type="project" value="TreeGrafter"/>
</dbReference>
<dbReference type="Gene3D" id="1.10.10.60">
    <property type="entry name" value="Homeodomain-like"/>
    <property type="match status" value="1"/>
</dbReference>
<dbReference type="Pfam" id="PF16859">
    <property type="entry name" value="TetR_C_11"/>
    <property type="match status" value="1"/>
</dbReference>
<evidence type="ECO:0000313" key="6">
    <source>
        <dbReference type="EMBL" id="EGD55174.1"/>
    </source>
</evidence>
<gene>
    <name evidence="6" type="ORF">SCNU_09889</name>
</gene>
<dbReference type="PANTHER" id="PTHR30055:SF230">
    <property type="entry name" value="TRANSCRIPTIONAL REGULATORY PROTEIN (PROBABLY TETR-FAMILY)-RELATED"/>
    <property type="match status" value="1"/>
</dbReference>
<evidence type="ECO:0000259" key="5">
    <source>
        <dbReference type="Pfam" id="PF16859"/>
    </source>
</evidence>
<dbReference type="eggNOG" id="COG1309">
    <property type="taxonomic scope" value="Bacteria"/>
</dbReference>
<dbReference type="Gene3D" id="1.10.357.10">
    <property type="entry name" value="Tetracycline Repressor, domain 2"/>
    <property type="match status" value="1"/>
</dbReference>
<dbReference type="Pfam" id="PF00440">
    <property type="entry name" value="TetR_N"/>
    <property type="match status" value="1"/>
</dbReference>
<feature type="domain" description="Tetracyclin repressor-like C-terminal" evidence="5">
    <location>
        <begin position="81"/>
        <end position="178"/>
    </location>
</feature>
<keyword evidence="2" id="KW-0238">DNA-binding</keyword>
<dbReference type="EMBL" id="AEUD01000007">
    <property type="protein sequence ID" value="EGD55174.1"/>
    <property type="molecule type" value="Genomic_DNA"/>
</dbReference>
<dbReference type="PANTHER" id="PTHR30055">
    <property type="entry name" value="HTH-TYPE TRANSCRIPTIONAL REGULATOR RUTR"/>
    <property type="match status" value="1"/>
</dbReference>
<organism evidence="6 7">
    <name type="scientific">Gordonia neofelifaecis NRRL B-59395</name>
    <dbReference type="NCBI Taxonomy" id="644548"/>
    <lineage>
        <taxon>Bacteria</taxon>
        <taxon>Bacillati</taxon>
        <taxon>Actinomycetota</taxon>
        <taxon>Actinomycetes</taxon>
        <taxon>Mycobacteriales</taxon>
        <taxon>Gordoniaceae</taxon>
        <taxon>Gordonia</taxon>
    </lineage>
</organism>
<dbReference type="RefSeq" id="WP_009679202.1">
    <property type="nucleotide sequence ID" value="NZ_AEUD01000007.1"/>
</dbReference>
<dbReference type="SUPFAM" id="SSF48498">
    <property type="entry name" value="Tetracyclin repressor-like, C-terminal domain"/>
    <property type="match status" value="1"/>
</dbReference>
<evidence type="ECO:0000256" key="1">
    <source>
        <dbReference type="ARBA" id="ARBA00023015"/>
    </source>
</evidence>
<sequence length="204" mass="22134">MTETVNVGRPRDDRIDRAVLESTRDLLGELSYADLTMTAVAARAGTSVPAIRRRWPSKAHLVHHAVFPDDVAVPPRRHDTSLRDEAAAVIDSCAMLMSSPAMVRAITGLLSDLAADEDLQRELTARLRQAVWTDLGERFAEAAERDGVHLSVDVDLVVETTFGTALMAALLRGADGLDGRWRAAMTELLLAGVGADRRPTEAAR</sequence>
<dbReference type="STRING" id="644548.SCNU_09889"/>
<dbReference type="InterPro" id="IPR001647">
    <property type="entry name" value="HTH_TetR"/>
</dbReference>
<name>F1YJE1_9ACTN</name>
<dbReference type="Proteomes" id="UP000035065">
    <property type="component" value="Unassembled WGS sequence"/>
</dbReference>
<feature type="domain" description="HTH tetR-type" evidence="4">
    <location>
        <begin position="20"/>
        <end position="64"/>
    </location>
</feature>
<accession>F1YJE1</accession>
<protein>
    <submittedName>
        <fullName evidence="6">Putative transcriptional regulator</fullName>
    </submittedName>
</protein>
<evidence type="ECO:0000313" key="7">
    <source>
        <dbReference type="Proteomes" id="UP000035065"/>
    </source>
</evidence>
<dbReference type="InterPro" id="IPR011075">
    <property type="entry name" value="TetR_C"/>
</dbReference>
<evidence type="ECO:0000256" key="2">
    <source>
        <dbReference type="ARBA" id="ARBA00023125"/>
    </source>
</evidence>
<dbReference type="InterPro" id="IPR050109">
    <property type="entry name" value="HTH-type_TetR-like_transc_reg"/>
</dbReference>
<dbReference type="InterPro" id="IPR036271">
    <property type="entry name" value="Tet_transcr_reg_TetR-rel_C_sf"/>
</dbReference>
<dbReference type="GO" id="GO:0000976">
    <property type="term" value="F:transcription cis-regulatory region binding"/>
    <property type="evidence" value="ECO:0007669"/>
    <property type="project" value="TreeGrafter"/>
</dbReference>
<keyword evidence="7" id="KW-1185">Reference proteome</keyword>
<comment type="caution">
    <text evidence="6">The sequence shown here is derived from an EMBL/GenBank/DDBJ whole genome shotgun (WGS) entry which is preliminary data.</text>
</comment>
<keyword evidence="3" id="KW-0804">Transcription</keyword>
<reference evidence="6 7" key="1">
    <citation type="journal article" date="2011" name="J. Bacteriol.">
        <title>Draft Genome Sequence of Gordonia neofelifaecis NRRL B-59395, a Cholesterol-Degrading Actinomycete.</title>
        <authorList>
            <person name="Ge F."/>
            <person name="Li W."/>
            <person name="Chen G."/>
            <person name="Liu Y."/>
            <person name="Zhang G."/>
            <person name="Yong B."/>
            <person name="Wang Q."/>
            <person name="Wang N."/>
            <person name="Huang Z."/>
            <person name="Li W."/>
            <person name="Wang J."/>
            <person name="Wu C."/>
            <person name="Xie Q."/>
            <person name="Liu G."/>
        </authorList>
    </citation>
    <scope>NUCLEOTIDE SEQUENCE [LARGE SCALE GENOMIC DNA]</scope>
    <source>
        <strain evidence="6 7">NRRL B-59395</strain>
    </source>
</reference>
<dbReference type="AlphaFoldDB" id="F1YJE1"/>
<evidence type="ECO:0000259" key="4">
    <source>
        <dbReference type="Pfam" id="PF00440"/>
    </source>
</evidence>
<dbReference type="OrthoDB" id="9796019at2"/>
<dbReference type="InterPro" id="IPR009057">
    <property type="entry name" value="Homeodomain-like_sf"/>
</dbReference>